<keyword evidence="2" id="KW-1185">Reference proteome</keyword>
<proteinExistence type="predicted"/>
<protein>
    <submittedName>
        <fullName evidence="1">Uncharacterized protein</fullName>
    </submittedName>
</protein>
<evidence type="ECO:0000313" key="1">
    <source>
        <dbReference type="EMBL" id="GAA5035735.1"/>
    </source>
</evidence>
<reference evidence="2" key="1">
    <citation type="journal article" date="2019" name="Int. J. Syst. Evol. Microbiol.">
        <title>The Global Catalogue of Microorganisms (GCM) 10K type strain sequencing project: providing services to taxonomists for standard genome sequencing and annotation.</title>
        <authorList>
            <consortium name="The Broad Institute Genomics Platform"/>
            <consortium name="The Broad Institute Genome Sequencing Center for Infectious Disease"/>
            <person name="Wu L."/>
            <person name="Ma J."/>
        </authorList>
    </citation>
    <scope>NUCLEOTIDE SEQUENCE [LARGE SCALE GENOMIC DNA]</scope>
    <source>
        <strain evidence="2">JCM 18409</strain>
    </source>
</reference>
<evidence type="ECO:0000313" key="2">
    <source>
        <dbReference type="Proteomes" id="UP001501759"/>
    </source>
</evidence>
<organism evidence="1 2">
    <name type="scientific">Streptomyces siamensis</name>
    <dbReference type="NCBI Taxonomy" id="1274986"/>
    <lineage>
        <taxon>Bacteria</taxon>
        <taxon>Bacillati</taxon>
        <taxon>Actinomycetota</taxon>
        <taxon>Actinomycetes</taxon>
        <taxon>Kitasatosporales</taxon>
        <taxon>Streptomycetaceae</taxon>
        <taxon>Streptomyces</taxon>
    </lineage>
</organism>
<comment type="caution">
    <text evidence="1">The sequence shown here is derived from an EMBL/GenBank/DDBJ whole genome shotgun (WGS) entry which is preliminary data.</text>
</comment>
<dbReference type="EMBL" id="BAABKB010000045">
    <property type="protein sequence ID" value="GAA5035735.1"/>
    <property type="molecule type" value="Genomic_DNA"/>
</dbReference>
<name>A0ABP9JP39_9ACTN</name>
<gene>
    <name evidence="1" type="ORF">GCM10023335_81850</name>
</gene>
<accession>A0ABP9JP39</accession>
<sequence>MASTQSKGERDQLNTERFTDLASQMMRSALDSWRGGNRLFAVLHAGMGSEFCLKAVLCHHDPLLIAAHGDQALRFHTLGFGGEKGVKPLEQARTIGMAEAFKDAEIVMQGRMPVTFEVFRPVMEARNGIAHLAHHNPATAEQVVSTALRLAEAIRKELSASDADFWKGYAHAFHDLKKVAAMPAILKIGLEQAAEDLAQAEAVEAARAAADAAKGTAKTATDALARIPLWDDALGGNDIVVRHALSIARRSAVSAALHTTAMRGQRVAAALLSSYGYVPGDSNGQVAASDAVAVKCLVARYVESAFRVALPSDLKFALSEPSSDVVWRPQSYESARYGTYLWRWEPCPACPAWGDLYGHLEHDVCVDEECRAGGSYCGEHDEGPPTVAHAQTFTCPVCCLVLDAEEELEAAYMERATRYEG</sequence>
<dbReference type="Proteomes" id="UP001501759">
    <property type="component" value="Unassembled WGS sequence"/>
</dbReference>